<keyword evidence="7" id="KW-0479">Metal-binding</keyword>
<evidence type="ECO:0000256" key="4">
    <source>
        <dbReference type="ARBA" id="ARBA00012483"/>
    </source>
</evidence>
<dbReference type="GO" id="GO:0008270">
    <property type="term" value="F:zinc ion binding"/>
    <property type="evidence" value="ECO:0007669"/>
    <property type="project" value="UniProtKB-KW"/>
</dbReference>
<evidence type="ECO:0000256" key="1">
    <source>
        <dbReference type="ARBA" id="ARBA00000900"/>
    </source>
</evidence>
<keyword evidence="11 15" id="KW-1133">Transmembrane helix</keyword>
<name>A0AAV9AEJ9_ACOGR</name>
<keyword evidence="9" id="KW-0833">Ubl conjugation pathway</keyword>
<accession>A0AAV9AEJ9</accession>
<dbReference type="EMBL" id="JAUJYN010000010">
    <property type="protein sequence ID" value="KAK1262417.1"/>
    <property type="molecule type" value="Genomic_DNA"/>
</dbReference>
<dbReference type="PROSITE" id="PS50089">
    <property type="entry name" value="ZF_RING_2"/>
    <property type="match status" value="1"/>
</dbReference>
<dbReference type="CDD" id="cd16461">
    <property type="entry name" value="RING-H2_EL5-like"/>
    <property type="match status" value="1"/>
</dbReference>
<evidence type="ECO:0000259" key="16">
    <source>
        <dbReference type="PROSITE" id="PS50089"/>
    </source>
</evidence>
<keyword evidence="8 14" id="KW-0863">Zinc-finger</keyword>
<organism evidence="17 18">
    <name type="scientific">Acorus gramineus</name>
    <name type="common">Dwarf sweet flag</name>
    <dbReference type="NCBI Taxonomy" id="55184"/>
    <lineage>
        <taxon>Eukaryota</taxon>
        <taxon>Viridiplantae</taxon>
        <taxon>Streptophyta</taxon>
        <taxon>Embryophyta</taxon>
        <taxon>Tracheophyta</taxon>
        <taxon>Spermatophyta</taxon>
        <taxon>Magnoliopsida</taxon>
        <taxon>Liliopsida</taxon>
        <taxon>Acoraceae</taxon>
        <taxon>Acorus</taxon>
    </lineage>
</organism>
<dbReference type="AlphaFoldDB" id="A0AAV9AEJ9"/>
<evidence type="ECO:0000256" key="11">
    <source>
        <dbReference type="ARBA" id="ARBA00022989"/>
    </source>
</evidence>
<evidence type="ECO:0000256" key="6">
    <source>
        <dbReference type="ARBA" id="ARBA00022692"/>
    </source>
</evidence>
<dbReference type="InterPro" id="IPR001841">
    <property type="entry name" value="Znf_RING"/>
</dbReference>
<evidence type="ECO:0000256" key="7">
    <source>
        <dbReference type="ARBA" id="ARBA00022723"/>
    </source>
</evidence>
<dbReference type="InterPro" id="IPR053238">
    <property type="entry name" value="RING-H2_zinc_finger"/>
</dbReference>
<keyword evidence="18" id="KW-1185">Reference proteome</keyword>
<evidence type="ECO:0000256" key="9">
    <source>
        <dbReference type="ARBA" id="ARBA00022786"/>
    </source>
</evidence>
<sequence>MQNETQPPSSPSDRHSLPLILSVLLLLFFLLGFLSVYLCKCFIEYVTAASWFSHGARARRRRRPNNPHRAAAPRGLDPSLVSSFPTFPYSTVKDLRIRRRRRNASAVEDEMECAVCLSEFAPHDALRLLTLCDHAFHRDCVDLWLASHTTCPVCRCNLDMAAEAEEERVVLPVVEEEVAVEGRRSFKEESGRGEGRVGGMLRSHSTGHSMMVRRSGGEDERFTLRLPEDVKERIFARGRSCTAIGDFSGV</sequence>
<keyword evidence="5" id="KW-0808">Transferase</keyword>
<dbReference type="InterPro" id="IPR013083">
    <property type="entry name" value="Znf_RING/FYVE/PHD"/>
</dbReference>
<dbReference type="FunFam" id="3.30.40.10:FF:000187">
    <property type="entry name" value="E3 ubiquitin-protein ligase ATL6"/>
    <property type="match status" value="1"/>
</dbReference>
<feature type="domain" description="RING-type" evidence="16">
    <location>
        <begin position="113"/>
        <end position="155"/>
    </location>
</feature>
<evidence type="ECO:0000256" key="3">
    <source>
        <dbReference type="ARBA" id="ARBA00004906"/>
    </source>
</evidence>
<comment type="caution">
    <text evidence="17">The sequence shown here is derived from an EMBL/GenBank/DDBJ whole genome shotgun (WGS) entry which is preliminary data.</text>
</comment>
<keyword evidence="12 15" id="KW-0472">Membrane</keyword>
<feature type="transmembrane region" description="Helical" evidence="15">
    <location>
        <begin position="20"/>
        <end position="53"/>
    </location>
</feature>
<evidence type="ECO:0000256" key="5">
    <source>
        <dbReference type="ARBA" id="ARBA00022679"/>
    </source>
</evidence>
<dbReference type="Proteomes" id="UP001179952">
    <property type="component" value="Unassembled WGS sequence"/>
</dbReference>
<gene>
    <name evidence="17" type="ORF">QJS04_geneDACA008813</name>
</gene>
<keyword evidence="10" id="KW-0862">Zinc</keyword>
<dbReference type="GO" id="GO:0061630">
    <property type="term" value="F:ubiquitin protein ligase activity"/>
    <property type="evidence" value="ECO:0007669"/>
    <property type="project" value="UniProtKB-EC"/>
</dbReference>
<evidence type="ECO:0000256" key="2">
    <source>
        <dbReference type="ARBA" id="ARBA00004167"/>
    </source>
</evidence>
<protein>
    <recommendedName>
        <fullName evidence="4">RING-type E3 ubiquitin transferase</fullName>
        <ecNumber evidence="4">2.3.2.27</ecNumber>
    </recommendedName>
</protein>
<evidence type="ECO:0000256" key="12">
    <source>
        <dbReference type="ARBA" id="ARBA00023136"/>
    </source>
</evidence>
<dbReference type="PANTHER" id="PTHR14155">
    <property type="entry name" value="RING FINGER DOMAIN-CONTAINING"/>
    <property type="match status" value="1"/>
</dbReference>
<comment type="subcellular location">
    <subcellularLocation>
        <location evidence="2">Membrane</location>
        <topology evidence="2">Single-pass membrane protein</topology>
    </subcellularLocation>
</comment>
<dbReference type="Pfam" id="PF13639">
    <property type="entry name" value="zf-RING_2"/>
    <property type="match status" value="1"/>
</dbReference>
<dbReference type="SUPFAM" id="SSF57850">
    <property type="entry name" value="RING/U-box"/>
    <property type="match status" value="1"/>
</dbReference>
<comment type="pathway">
    <text evidence="3">Protein modification; protein ubiquitination.</text>
</comment>
<evidence type="ECO:0000313" key="18">
    <source>
        <dbReference type="Proteomes" id="UP001179952"/>
    </source>
</evidence>
<keyword evidence="6 15" id="KW-0812">Transmembrane</keyword>
<proteinExistence type="inferred from homology"/>
<dbReference type="PANTHER" id="PTHR14155:SF521">
    <property type="entry name" value="RING-H2 FINGER PROTEIN ATL30"/>
    <property type="match status" value="1"/>
</dbReference>
<dbReference type="EC" id="2.3.2.27" evidence="4"/>
<reference evidence="17" key="2">
    <citation type="submission" date="2023-06" db="EMBL/GenBank/DDBJ databases">
        <authorList>
            <person name="Ma L."/>
            <person name="Liu K.-W."/>
            <person name="Li Z."/>
            <person name="Hsiao Y.-Y."/>
            <person name="Qi Y."/>
            <person name="Fu T."/>
            <person name="Tang G."/>
            <person name="Zhang D."/>
            <person name="Sun W.-H."/>
            <person name="Liu D.-K."/>
            <person name="Li Y."/>
            <person name="Chen G.-Z."/>
            <person name="Liu X.-D."/>
            <person name="Liao X.-Y."/>
            <person name="Jiang Y.-T."/>
            <person name="Yu X."/>
            <person name="Hao Y."/>
            <person name="Huang J."/>
            <person name="Zhao X.-W."/>
            <person name="Ke S."/>
            <person name="Chen Y.-Y."/>
            <person name="Wu W.-L."/>
            <person name="Hsu J.-L."/>
            <person name="Lin Y.-F."/>
            <person name="Huang M.-D."/>
            <person name="Li C.-Y."/>
            <person name="Huang L."/>
            <person name="Wang Z.-W."/>
            <person name="Zhao X."/>
            <person name="Zhong W.-Y."/>
            <person name="Peng D.-H."/>
            <person name="Ahmad S."/>
            <person name="Lan S."/>
            <person name="Zhang J.-S."/>
            <person name="Tsai W.-C."/>
            <person name="Van De Peer Y."/>
            <person name="Liu Z.-J."/>
        </authorList>
    </citation>
    <scope>NUCLEOTIDE SEQUENCE</scope>
    <source>
        <strain evidence="17">SCP</strain>
        <tissue evidence="17">Leaves</tissue>
    </source>
</reference>
<comment type="catalytic activity">
    <reaction evidence="1">
        <text>S-ubiquitinyl-[E2 ubiquitin-conjugating enzyme]-L-cysteine + [acceptor protein]-L-lysine = [E2 ubiquitin-conjugating enzyme]-L-cysteine + N(6)-ubiquitinyl-[acceptor protein]-L-lysine.</text>
        <dbReference type="EC" id="2.3.2.27"/>
    </reaction>
</comment>
<evidence type="ECO:0000313" key="17">
    <source>
        <dbReference type="EMBL" id="KAK1262417.1"/>
    </source>
</evidence>
<evidence type="ECO:0000256" key="8">
    <source>
        <dbReference type="ARBA" id="ARBA00022771"/>
    </source>
</evidence>
<dbReference type="Gene3D" id="3.30.40.10">
    <property type="entry name" value="Zinc/RING finger domain, C3HC4 (zinc finger)"/>
    <property type="match status" value="1"/>
</dbReference>
<evidence type="ECO:0000256" key="14">
    <source>
        <dbReference type="PROSITE-ProRule" id="PRU00175"/>
    </source>
</evidence>
<comment type="similarity">
    <text evidence="13">Belongs to the RING-type zinc finger family. ATL subfamily.</text>
</comment>
<dbReference type="GO" id="GO:0016020">
    <property type="term" value="C:membrane"/>
    <property type="evidence" value="ECO:0007669"/>
    <property type="project" value="UniProtKB-SubCell"/>
</dbReference>
<evidence type="ECO:0000256" key="13">
    <source>
        <dbReference type="ARBA" id="ARBA00024209"/>
    </source>
</evidence>
<evidence type="ECO:0000256" key="10">
    <source>
        <dbReference type="ARBA" id="ARBA00022833"/>
    </source>
</evidence>
<reference evidence="17" key="1">
    <citation type="journal article" date="2023" name="Nat. Commun.">
        <title>Diploid and tetraploid genomes of Acorus and the evolution of monocots.</title>
        <authorList>
            <person name="Ma L."/>
            <person name="Liu K.W."/>
            <person name="Li Z."/>
            <person name="Hsiao Y.Y."/>
            <person name="Qi Y."/>
            <person name="Fu T."/>
            <person name="Tang G.D."/>
            <person name="Zhang D."/>
            <person name="Sun W.H."/>
            <person name="Liu D.K."/>
            <person name="Li Y."/>
            <person name="Chen G.Z."/>
            <person name="Liu X.D."/>
            <person name="Liao X.Y."/>
            <person name="Jiang Y.T."/>
            <person name="Yu X."/>
            <person name="Hao Y."/>
            <person name="Huang J."/>
            <person name="Zhao X.W."/>
            <person name="Ke S."/>
            <person name="Chen Y.Y."/>
            <person name="Wu W.L."/>
            <person name="Hsu J.L."/>
            <person name="Lin Y.F."/>
            <person name="Huang M.D."/>
            <person name="Li C.Y."/>
            <person name="Huang L."/>
            <person name="Wang Z.W."/>
            <person name="Zhao X."/>
            <person name="Zhong W.Y."/>
            <person name="Peng D.H."/>
            <person name="Ahmad S."/>
            <person name="Lan S."/>
            <person name="Zhang J.S."/>
            <person name="Tsai W.C."/>
            <person name="Van de Peer Y."/>
            <person name="Liu Z.J."/>
        </authorList>
    </citation>
    <scope>NUCLEOTIDE SEQUENCE</scope>
    <source>
        <strain evidence="17">SCP</strain>
    </source>
</reference>
<dbReference type="SMART" id="SM00184">
    <property type="entry name" value="RING"/>
    <property type="match status" value="1"/>
</dbReference>
<evidence type="ECO:0000256" key="15">
    <source>
        <dbReference type="SAM" id="Phobius"/>
    </source>
</evidence>